<accession>A0A975GRI0</accession>
<name>A0A975GRI0_9BACT</name>
<evidence type="ECO:0000313" key="2">
    <source>
        <dbReference type="Proteomes" id="UP000663722"/>
    </source>
</evidence>
<dbReference type="Gene3D" id="3.10.450.530">
    <property type="entry name" value="Ribonuclease toxin, BrnT, of type II toxin-antitoxin system"/>
    <property type="match status" value="1"/>
</dbReference>
<gene>
    <name evidence="1" type="ORF">dnm_070060</name>
</gene>
<dbReference type="RefSeq" id="WP_207678920.1">
    <property type="nucleotide sequence ID" value="NZ_CP061800.1"/>
</dbReference>
<dbReference type="EMBL" id="CP061800">
    <property type="protein sequence ID" value="QTA90942.1"/>
    <property type="molecule type" value="Genomic_DNA"/>
</dbReference>
<dbReference type="InterPro" id="IPR038573">
    <property type="entry name" value="BrnT_sf"/>
</dbReference>
<organism evidence="1 2">
    <name type="scientific">Desulfonema magnum</name>
    <dbReference type="NCBI Taxonomy" id="45655"/>
    <lineage>
        <taxon>Bacteria</taxon>
        <taxon>Pseudomonadati</taxon>
        <taxon>Thermodesulfobacteriota</taxon>
        <taxon>Desulfobacteria</taxon>
        <taxon>Desulfobacterales</taxon>
        <taxon>Desulfococcaceae</taxon>
        <taxon>Desulfonema</taxon>
    </lineage>
</organism>
<dbReference type="KEGG" id="dmm:dnm_070060"/>
<reference evidence="1" key="1">
    <citation type="journal article" date="2021" name="Microb. Physiol.">
        <title>Proteogenomic Insights into the Physiology of Marine, Sulfate-Reducing, Filamentous Desulfonema limicola and Desulfonema magnum.</title>
        <authorList>
            <person name="Schnaars V."/>
            <person name="Wohlbrand L."/>
            <person name="Scheve S."/>
            <person name="Hinrichs C."/>
            <person name="Reinhardt R."/>
            <person name="Rabus R."/>
        </authorList>
    </citation>
    <scope>NUCLEOTIDE SEQUENCE</scope>
    <source>
        <strain evidence="1">4be13</strain>
    </source>
</reference>
<protein>
    <submittedName>
        <fullName evidence="1">Toxin-antitoxin system, toxin component domain-containing protein</fullName>
    </submittedName>
</protein>
<keyword evidence="2" id="KW-1185">Reference proteome</keyword>
<dbReference type="Proteomes" id="UP000663722">
    <property type="component" value="Chromosome"/>
</dbReference>
<sequence>MKFEWDSHKAATNFRKHKISFKEASAALSYPMAATGINPDHLSISYNKWMVVEDKVYVCID</sequence>
<evidence type="ECO:0000313" key="1">
    <source>
        <dbReference type="EMBL" id="QTA90942.1"/>
    </source>
</evidence>
<proteinExistence type="predicted"/>
<dbReference type="AlphaFoldDB" id="A0A975GRI0"/>